<evidence type="ECO:0000256" key="3">
    <source>
        <dbReference type="PIRSR" id="PIRSR600101-2"/>
    </source>
</evidence>
<dbReference type="AGR" id="Xenbase:XB-GENE-980804"/>
<dbReference type="PANTHER" id="PTHR45027">
    <property type="entry name" value="PUTATIVE GLUTATHIONE HYDROLASE LIGHT CHAIN"/>
    <property type="match status" value="1"/>
</dbReference>
<evidence type="ECO:0000256" key="4">
    <source>
        <dbReference type="SAM" id="MobiDB-lite"/>
    </source>
</evidence>
<dbReference type="InterPro" id="IPR029055">
    <property type="entry name" value="Ntn_hydrolases_N"/>
</dbReference>
<dbReference type="InterPro" id="IPR000101">
    <property type="entry name" value="GGT_peptidase"/>
</dbReference>
<sequence>MAHDSQEHRSTRELEEQIHLQESKNKVTQTEYVIRGAKGSAKMSKFQRRCCISTFLFLLVLAVVISVTVVILRQQQQQKKVGCTGGFLHGAVAADSLVCSEIGRDILKEGGSPVDAAIAALLCTSVINPQSMGLGGGVIFTIYNASTGLVEVINARETVPKSSTLDLTQCKEHKSFFKTGAQWIGVPGELRGYEVAHQRHGRLPWKSLFQPTIKLVTEGVKLSSITSRFLKNTDIKSLISKNSVCKLLCKGQDLVTEGQSLNFTQLAHTLRVVSEKGADAFYQGPIAEQMLEDLKSQGSNLTQDDLTNYKVLIGRALNVSLANHTLYSAQPPAGGALLSFILKVLEGYNFSESSIQNKRAQIETYHRIAEAMKFANGQKIKMADFGMKRMEELKETVLSETFAQQIRERINDYGNHSLSYYSLNGPHSESFGTSHISVISQDGSAVSATSSINQIFGSMVYSPQTGIVFNNQLADFCSGEKVIITGERPPSSMAPSILLSDDKKSQLVIGASGGSYIISSTALAIVNTLWFGVDLKKAISDPILHVTGDYKLVFESTFSKDVQAGLQERGHQIDSSMFFNVVQGALKKDTCLFAYSDQRKKGEAAGY</sequence>
<feature type="binding site" evidence="3">
    <location>
        <position position="156"/>
    </location>
    <ligand>
        <name>L-glutamate</name>
        <dbReference type="ChEBI" id="CHEBI:29985"/>
    </ligand>
</feature>
<dbReference type="UniPathway" id="UPA00204"/>
<dbReference type="PRINTS" id="PR01210">
    <property type="entry name" value="GGTRANSPTASE"/>
</dbReference>
<keyword evidence="5" id="KW-0472">Membrane</keyword>
<reference evidence="7" key="1">
    <citation type="submission" date="2025-08" db="UniProtKB">
        <authorList>
            <consortium name="RefSeq"/>
        </authorList>
    </citation>
    <scope>IDENTIFICATION</scope>
    <source>
        <strain evidence="7">Nigerian</strain>
        <tissue evidence="7">Liver and blood</tissue>
    </source>
</reference>
<feature type="binding site" evidence="3">
    <location>
        <position position="475"/>
    </location>
    <ligand>
        <name>L-glutamate</name>
        <dbReference type="ChEBI" id="CHEBI:29985"/>
    </ligand>
</feature>
<dbReference type="RefSeq" id="XP_002931959.3">
    <property type="nucleotide sequence ID" value="XM_002931913.5"/>
</dbReference>
<dbReference type="GO" id="GO:0006751">
    <property type="term" value="P:glutathione catabolic process"/>
    <property type="evidence" value="ECO:0000318"/>
    <property type="project" value="GO_Central"/>
</dbReference>
<keyword evidence="7" id="KW-0378">Hydrolase</keyword>
<dbReference type="CTD" id="2687"/>
<dbReference type="PANTHER" id="PTHR45027:SF2">
    <property type="entry name" value="GAMMA-GLUTAMYLTRANSFERASE 5"/>
    <property type="match status" value="1"/>
</dbReference>
<feature type="region of interest" description="Disordered" evidence="4">
    <location>
        <begin position="1"/>
        <end position="20"/>
    </location>
</feature>
<dbReference type="AlphaFoldDB" id="A0A8J0QLB9"/>
<keyword evidence="6" id="KW-1185">Reference proteome</keyword>
<dbReference type="SUPFAM" id="SSF56235">
    <property type="entry name" value="N-terminal nucleophile aminohydrolases (Ntn hydrolases)"/>
    <property type="match status" value="1"/>
</dbReference>
<feature type="binding site" evidence="3">
    <location>
        <begin position="451"/>
        <end position="453"/>
    </location>
    <ligand>
        <name>L-glutamate</name>
        <dbReference type="ChEBI" id="CHEBI:29985"/>
    </ligand>
</feature>
<dbReference type="KEGG" id="xtr:100497518"/>
<accession>A0A8J0QLB9</accession>
<dbReference type="Gene3D" id="1.10.246.130">
    <property type="match status" value="1"/>
</dbReference>
<feature type="binding site" evidence="3">
    <location>
        <begin position="491"/>
        <end position="492"/>
    </location>
    <ligand>
        <name>L-glutamate</name>
        <dbReference type="ChEBI" id="CHEBI:29985"/>
    </ligand>
</feature>
<dbReference type="Xenbase" id="XB-GENE-980804">
    <property type="gene designation" value="ggt5"/>
</dbReference>
<feature type="transmembrane region" description="Helical" evidence="5">
    <location>
        <begin position="50"/>
        <end position="72"/>
    </location>
</feature>
<dbReference type="Proteomes" id="UP000008143">
    <property type="component" value="Chromosome 1"/>
</dbReference>
<evidence type="ECO:0000313" key="6">
    <source>
        <dbReference type="Proteomes" id="UP000008143"/>
    </source>
</evidence>
<evidence type="ECO:0000256" key="1">
    <source>
        <dbReference type="ARBA" id="ARBA00009381"/>
    </source>
</evidence>
<name>A0A8J0QLB9_XENTR</name>
<proteinExistence type="inferred from homology"/>
<gene>
    <name evidence="7 8" type="primary">ggt5</name>
</gene>
<dbReference type="GO" id="GO:0005886">
    <property type="term" value="C:plasma membrane"/>
    <property type="evidence" value="ECO:0000318"/>
    <property type="project" value="GO_Central"/>
</dbReference>
<dbReference type="Pfam" id="PF01019">
    <property type="entry name" value="G_glu_transpept"/>
    <property type="match status" value="1"/>
</dbReference>
<dbReference type="InterPro" id="IPR043138">
    <property type="entry name" value="GGT_lsub"/>
</dbReference>
<dbReference type="OrthoDB" id="1081007at2759"/>
<dbReference type="GO" id="GO:0036374">
    <property type="term" value="F:glutathione hydrolase activity"/>
    <property type="evidence" value="ECO:0000318"/>
    <property type="project" value="GO_Central"/>
</dbReference>
<feature type="binding site" evidence="3">
    <location>
        <position position="514"/>
    </location>
    <ligand>
        <name>L-glutamate</name>
        <dbReference type="ChEBI" id="CHEBI:29985"/>
    </ligand>
</feature>
<organism evidence="6 7">
    <name type="scientific">Xenopus tropicalis</name>
    <name type="common">Western clawed frog</name>
    <name type="synonym">Silurana tropicalis</name>
    <dbReference type="NCBI Taxonomy" id="8364"/>
    <lineage>
        <taxon>Eukaryota</taxon>
        <taxon>Metazoa</taxon>
        <taxon>Chordata</taxon>
        <taxon>Craniata</taxon>
        <taxon>Vertebrata</taxon>
        <taxon>Euteleostomi</taxon>
        <taxon>Amphibia</taxon>
        <taxon>Batrachia</taxon>
        <taxon>Anura</taxon>
        <taxon>Pipoidea</taxon>
        <taxon>Pipidae</taxon>
        <taxon>Xenopodinae</taxon>
        <taxon>Xenopus</taxon>
        <taxon>Silurana</taxon>
    </lineage>
</organism>
<evidence type="ECO:0000313" key="8">
    <source>
        <dbReference type="Xenbase" id="XB-GENE-980804"/>
    </source>
</evidence>
<dbReference type="GO" id="GO:0006954">
    <property type="term" value="P:inflammatory response"/>
    <property type="evidence" value="ECO:0000318"/>
    <property type="project" value="GO_Central"/>
</dbReference>
<dbReference type="GO" id="GO:1901750">
    <property type="term" value="P:leukotriene D4 biosynthetic process"/>
    <property type="evidence" value="ECO:0000318"/>
    <property type="project" value="GO_Central"/>
</dbReference>
<dbReference type="GeneID" id="100497518"/>
<dbReference type="GO" id="GO:0002951">
    <property type="term" value="F:leukotriene-C(4) hydrolase"/>
    <property type="evidence" value="ECO:0000318"/>
    <property type="project" value="GO_Central"/>
</dbReference>
<keyword evidence="5" id="KW-1133">Transmembrane helix</keyword>
<feature type="active site" description="Nucleophile" evidence="2">
    <location>
        <position position="433"/>
    </location>
</feature>
<evidence type="ECO:0000313" key="7">
    <source>
        <dbReference type="RefSeq" id="XP_002931959.3"/>
    </source>
</evidence>
<keyword evidence="5" id="KW-0812">Transmembrane</keyword>
<dbReference type="FunFam" id="1.10.246.130:FF:000001">
    <property type="entry name" value="Gamma-glutamyltransferase 5 isoform 1"/>
    <property type="match status" value="1"/>
</dbReference>
<evidence type="ECO:0000256" key="5">
    <source>
        <dbReference type="SAM" id="Phobius"/>
    </source>
</evidence>
<dbReference type="OMA" id="IMHIING"/>
<dbReference type="Gene3D" id="3.60.20.40">
    <property type="match status" value="1"/>
</dbReference>
<protein>
    <submittedName>
        <fullName evidence="7">Glutathione hydrolase 5 proenzyme</fullName>
    </submittedName>
</protein>
<comment type="similarity">
    <text evidence="1">Belongs to the gamma-glutamyltransferase family.</text>
</comment>
<evidence type="ECO:0000256" key="2">
    <source>
        <dbReference type="PIRSR" id="PIRSR600101-1"/>
    </source>
</evidence>
<dbReference type="InterPro" id="IPR043137">
    <property type="entry name" value="GGT_ssub_C"/>
</dbReference>